<dbReference type="Gene3D" id="3.30.565.10">
    <property type="entry name" value="Histidine kinase-like ATPase, C-terminal domain"/>
    <property type="match status" value="1"/>
</dbReference>
<keyword evidence="6" id="KW-0067">ATP-binding</keyword>
<evidence type="ECO:0000313" key="11">
    <source>
        <dbReference type="EMBL" id="TYA10363.1"/>
    </source>
</evidence>
<keyword evidence="9" id="KW-1133">Transmembrane helix</keyword>
<keyword evidence="7" id="KW-0902">Two-component regulatory system</keyword>
<dbReference type="PANTHER" id="PTHR43065:SF46">
    <property type="entry name" value="C4-DICARBOXYLATE TRANSPORT SENSOR PROTEIN DCTB"/>
    <property type="match status" value="1"/>
</dbReference>
<comment type="catalytic activity">
    <reaction evidence="1">
        <text>ATP + protein L-histidine = ADP + protein N-phospho-L-histidine.</text>
        <dbReference type="EC" id="2.7.13.3"/>
    </reaction>
</comment>
<dbReference type="InterPro" id="IPR003594">
    <property type="entry name" value="HATPase_dom"/>
</dbReference>
<feature type="transmembrane region" description="Helical" evidence="9">
    <location>
        <begin position="207"/>
        <end position="229"/>
    </location>
</feature>
<keyword evidence="5 11" id="KW-0418">Kinase</keyword>
<name>A0A5D0CJZ7_9BACL</name>
<evidence type="ECO:0000256" key="7">
    <source>
        <dbReference type="ARBA" id="ARBA00023012"/>
    </source>
</evidence>
<dbReference type="InterPro" id="IPR005467">
    <property type="entry name" value="His_kinase_dom"/>
</dbReference>
<dbReference type="InterPro" id="IPR004358">
    <property type="entry name" value="Sig_transdc_His_kin-like_C"/>
</dbReference>
<evidence type="ECO:0000256" key="1">
    <source>
        <dbReference type="ARBA" id="ARBA00000085"/>
    </source>
</evidence>
<evidence type="ECO:0000256" key="8">
    <source>
        <dbReference type="SAM" id="MobiDB-lite"/>
    </source>
</evidence>
<protein>
    <recommendedName>
        <fullName evidence="2">histidine kinase</fullName>
        <ecNumber evidence="2">2.7.13.3</ecNumber>
    </recommendedName>
</protein>
<evidence type="ECO:0000256" key="2">
    <source>
        <dbReference type="ARBA" id="ARBA00012438"/>
    </source>
</evidence>
<dbReference type="PRINTS" id="PR00344">
    <property type="entry name" value="BCTRLSENSOR"/>
</dbReference>
<proteinExistence type="predicted"/>
<evidence type="ECO:0000256" key="5">
    <source>
        <dbReference type="ARBA" id="ARBA00022777"/>
    </source>
</evidence>
<keyword evidence="3" id="KW-0808">Transferase</keyword>
<dbReference type="EMBL" id="VSDO01000006">
    <property type="protein sequence ID" value="TYA10363.1"/>
    <property type="molecule type" value="Genomic_DNA"/>
</dbReference>
<feature type="transmembrane region" description="Helical" evidence="9">
    <location>
        <begin position="68"/>
        <end position="92"/>
    </location>
</feature>
<keyword evidence="4" id="KW-0547">Nucleotide-binding</keyword>
<evidence type="ECO:0000256" key="6">
    <source>
        <dbReference type="ARBA" id="ARBA00022840"/>
    </source>
</evidence>
<dbReference type="EC" id="2.7.13.3" evidence="2"/>
<dbReference type="GO" id="GO:0000160">
    <property type="term" value="P:phosphorelay signal transduction system"/>
    <property type="evidence" value="ECO:0007669"/>
    <property type="project" value="UniProtKB-KW"/>
</dbReference>
<dbReference type="InterPro" id="IPR036890">
    <property type="entry name" value="HATPase_C_sf"/>
</dbReference>
<dbReference type="Proteomes" id="UP000325218">
    <property type="component" value="Unassembled WGS sequence"/>
</dbReference>
<dbReference type="Pfam" id="PF02518">
    <property type="entry name" value="HATPase_c"/>
    <property type="match status" value="1"/>
</dbReference>
<dbReference type="GO" id="GO:0005524">
    <property type="term" value="F:ATP binding"/>
    <property type="evidence" value="ECO:0007669"/>
    <property type="project" value="UniProtKB-KW"/>
</dbReference>
<gene>
    <name evidence="11" type="ORF">FRY98_27710</name>
</gene>
<feature type="region of interest" description="Disordered" evidence="8">
    <location>
        <begin position="469"/>
        <end position="491"/>
    </location>
</feature>
<dbReference type="AlphaFoldDB" id="A0A5D0CJZ7"/>
<reference evidence="11 12" key="1">
    <citation type="submission" date="2019-08" db="EMBL/GenBank/DDBJ databases">
        <title>Genome sequencing of Paenibacillus faecis DSM 23593(T).</title>
        <authorList>
            <person name="Kook J.-K."/>
            <person name="Park S.-N."/>
            <person name="Lim Y.K."/>
        </authorList>
    </citation>
    <scope>NUCLEOTIDE SEQUENCE [LARGE SCALE GENOMIC DNA]</scope>
    <source>
        <strain evidence="11 12">DSM 23593</strain>
    </source>
</reference>
<dbReference type="PANTHER" id="PTHR43065">
    <property type="entry name" value="SENSOR HISTIDINE KINASE"/>
    <property type="match status" value="1"/>
</dbReference>
<feature type="transmembrane region" description="Helical" evidence="9">
    <location>
        <begin position="104"/>
        <end position="120"/>
    </location>
</feature>
<dbReference type="GO" id="GO:0004673">
    <property type="term" value="F:protein histidine kinase activity"/>
    <property type="evidence" value="ECO:0007669"/>
    <property type="project" value="UniProtKB-EC"/>
</dbReference>
<evidence type="ECO:0000259" key="10">
    <source>
        <dbReference type="PROSITE" id="PS50109"/>
    </source>
</evidence>
<evidence type="ECO:0000256" key="9">
    <source>
        <dbReference type="SAM" id="Phobius"/>
    </source>
</evidence>
<accession>A0A5D0CJZ7</accession>
<dbReference type="RefSeq" id="WP_148457931.1">
    <property type="nucleotide sequence ID" value="NZ_VSDO01000006.1"/>
</dbReference>
<dbReference type="CDD" id="cd00075">
    <property type="entry name" value="HATPase"/>
    <property type="match status" value="1"/>
</dbReference>
<dbReference type="PROSITE" id="PS50109">
    <property type="entry name" value="HIS_KIN"/>
    <property type="match status" value="1"/>
</dbReference>
<feature type="transmembrane region" description="Helical" evidence="9">
    <location>
        <begin position="28"/>
        <end position="48"/>
    </location>
</feature>
<feature type="transmembrane region" description="Helical" evidence="9">
    <location>
        <begin position="6"/>
        <end position="21"/>
    </location>
</feature>
<dbReference type="SMART" id="SM00387">
    <property type="entry name" value="HATPase_c"/>
    <property type="match status" value="1"/>
</dbReference>
<evidence type="ECO:0000313" key="12">
    <source>
        <dbReference type="Proteomes" id="UP000325218"/>
    </source>
</evidence>
<comment type="caution">
    <text evidence="11">The sequence shown here is derived from an EMBL/GenBank/DDBJ whole genome shotgun (WGS) entry which is preliminary data.</text>
</comment>
<evidence type="ECO:0000256" key="4">
    <source>
        <dbReference type="ARBA" id="ARBA00022741"/>
    </source>
</evidence>
<organism evidence="11 12">
    <name type="scientific">Paenibacillus faecis</name>
    <dbReference type="NCBI Taxonomy" id="862114"/>
    <lineage>
        <taxon>Bacteria</taxon>
        <taxon>Bacillati</taxon>
        <taxon>Bacillota</taxon>
        <taxon>Bacilli</taxon>
        <taxon>Bacillales</taxon>
        <taxon>Paenibacillaceae</taxon>
        <taxon>Paenibacillus</taxon>
    </lineage>
</organism>
<dbReference type="OrthoDB" id="9121833at2"/>
<feature type="domain" description="Histidine kinase" evidence="10">
    <location>
        <begin position="253"/>
        <end position="465"/>
    </location>
</feature>
<sequence length="491" mass="56116">MQIIYILMFLSLWSLGLFVLFHRTRSNIWIGLTILLGGSASYTFSMHLSIMPWLGDAAWMPEFFSRALYLSTVVSMNIYYFVLPYVFCMGGLWLNERMSSRWKWMWSVLLLPVAMLLIVNRAREGALHIFEMAEFRWWDGGYIAVGCFFYILAYFGEKNELSRRGQRRTLLFPLVMIWAYTSDYVGFNHLELGWWSFDLRSNGMWQANFIVILGTVAAVLFFTIRYGFLGIKLRIERERIDYSIRTLTMGVSILNHSIKNEIQKIDYLAEKSRSLMKAGNTERAIQTMSQVHGLTDHLLHMVNRIKEKAEDVQLDESENDLRELLEDVISSSRGITEAKGIALSAFYGVEGRLICDEVHVRETLSNLIRNAIDALPPEGGMIELVTSATRKEFLIEVKDNGAGIPQEYLTKIFEPFFTTKKNALNYGLGLSYCTSVMSKHGGSLSVAESVPGKGTTIVLHFPRSRFKPASPAKSRFKWSKEGRLTPPANPF</sequence>
<keyword evidence="12" id="KW-1185">Reference proteome</keyword>
<keyword evidence="9" id="KW-0812">Transmembrane</keyword>
<keyword evidence="9" id="KW-0472">Membrane</keyword>
<dbReference type="SUPFAM" id="SSF55874">
    <property type="entry name" value="ATPase domain of HSP90 chaperone/DNA topoisomerase II/histidine kinase"/>
    <property type="match status" value="1"/>
</dbReference>
<feature type="transmembrane region" description="Helical" evidence="9">
    <location>
        <begin position="140"/>
        <end position="157"/>
    </location>
</feature>
<evidence type="ECO:0000256" key="3">
    <source>
        <dbReference type="ARBA" id="ARBA00022679"/>
    </source>
</evidence>
<feature type="transmembrane region" description="Helical" evidence="9">
    <location>
        <begin position="169"/>
        <end position="187"/>
    </location>
</feature>